<sequence>MNALYNLLDGTSDNSKFEDDCRAIIGTQSYVLFTLDKLIYKLIKHVWFLFSSSILHL</sequence>
<dbReference type="GO" id="GO:0003714">
    <property type="term" value="F:transcription corepressor activity"/>
    <property type="evidence" value="ECO:0007669"/>
    <property type="project" value="InterPro"/>
</dbReference>
<dbReference type="AlphaFoldDB" id="A0A8S9LJU6"/>
<dbReference type="GO" id="GO:0000118">
    <property type="term" value="C:histone deacetylase complex"/>
    <property type="evidence" value="ECO:0007669"/>
    <property type="project" value="TreeGrafter"/>
</dbReference>
<organism evidence="3 4">
    <name type="scientific">Brassica cretica</name>
    <name type="common">Mustard</name>
    <dbReference type="NCBI Taxonomy" id="69181"/>
    <lineage>
        <taxon>Eukaryota</taxon>
        <taxon>Viridiplantae</taxon>
        <taxon>Streptophyta</taxon>
        <taxon>Embryophyta</taxon>
        <taxon>Tracheophyta</taxon>
        <taxon>Spermatophyta</taxon>
        <taxon>Magnoliopsida</taxon>
        <taxon>eudicotyledons</taxon>
        <taxon>Gunneridae</taxon>
        <taxon>Pentapetalae</taxon>
        <taxon>rosids</taxon>
        <taxon>malvids</taxon>
        <taxon>Brassicales</taxon>
        <taxon>Brassicaceae</taxon>
        <taxon>Brassiceae</taxon>
        <taxon>Brassica</taxon>
    </lineage>
</organism>
<name>A0A8S9LJU6_BRACR</name>
<dbReference type="InterPro" id="IPR039774">
    <property type="entry name" value="Sin3-like"/>
</dbReference>
<reference evidence="3" key="1">
    <citation type="submission" date="2019-12" db="EMBL/GenBank/DDBJ databases">
        <title>Genome sequencing and annotation of Brassica cretica.</title>
        <authorList>
            <person name="Studholme D.J."/>
            <person name="Sarris P.F."/>
        </authorList>
    </citation>
    <scope>NUCLEOTIDE SEQUENCE</scope>
    <source>
        <strain evidence="3">PFS-001/15</strain>
        <tissue evidence="3">Leaf</tissue>
    </source>
</reference>
<protein>
    <recommendedName>
        <fullName evidence="2">Sin3 C-terminal domain-containing protein</fullName>
    </recommendedName>
</protein>
<feature type="domain" description="Sin3 C-terminal" evidence="2">
    <location>
        <begin position="2"/>
        <end position="51"/>
    </location>
</feature>
<dbReference type="PANTHER" id="PTHR12346:SF0">
    <property type="entry name" value="SIN3A, ISOFORM G"/>
    <property type="match status" value="1"/>
</dbReference>
<comment type="caution">
    <text evidence="3">The sequence shown here is derived from an EMBL/GenBank/DDBJ whole genome shotgun (WGS) entry which is preliminary data.</text>
</comment>
<proteinExistence type="predicted"/>
<dbReference type="PANTHER" id="PTHR12346">
    <property type="entry name" value="SIN3B-RELATED"/>
    <property type="match status" value="1"/>
</dbReference>
<dbReference type="Proteomes" id="UP000712281">
    <property type="component" value="Unassembled WGS sequence"/>
</dbReference>
<dbReference type="EMBL" id="QGKW02000276">
    <property type="protein sequence ID" value="KAF2606271.1"/>
    <property type="molecule type" value="Genomic_DNA"/>
</dbReference>
<keyword evidence="1" id="KW-0678">Repressor</keyword>
<evidence type="ECO:0000256" key="1">
    <source>
        <dbReference type="ARBA" id="ARBA00022491"/>
    </source>
</evidence>
<dbReference type="GO" id="GO:0000785">
    <property type="term" value="C:chromatin"/>
    <property type="evidence" value="ECO:0007669"/>
    <property type="project" value="TreeGrafter"/>
</dbReference>
<evidence type="ECO:0000259" key="2">
    <source>
        <dbReference type="Pfam" id="PF16879"/>
    </source>
</evidence>
<dbReference type="Pfam" id="PF16879">
    <property type="entry name" value="Sin3a_C"/>
    <property type="match status" value="1"/>
</dbReference>
<dbReference type="InterPro" id="IPR031693">
    <property type="entry name" value="Sin3_C"/>
</dbReference>
<evidence type="ECO:0000313" key="4">
    <source>
        <dbReference type="Proteomes" id="UP000712281"/>
    </source>
</evidence>
<dbReference type="GO" id="GO:0000122">
    <property type="term" value="P:negative regulation of transcription by RNA polymerase II"/>
    <property type="evidence" value="ECO:0007669"/>
    <property type="project" value="TreeGrafter"/>
</dbReference>
<accession>A0A8S9LJU6</accession>
<evidence type="ECO:0000313" key="3">
    <source>
        <dbReference type="EMBL" id="KAF2606271.1"/>
    </source>
</evidence>
<gene>
    <name evidence="3" type="ORF">F2Q68_00045712</name>
</gene>